<dbReference type="RefSeq" id="XP_067761040.1">
    <property type="nucleotide sequence ID" value="XM_067912018.1"/>
</dbReference>
<protein>
    <submittedName>
        <fullName evidence="2">Transmembrane domain-containing protein</fullName>
    </submittedName>
</protein>
<dbReference type="AlphaFoldDB" id="A0A9P8LLT2"/>
<dbReference type="Pfam" id="PF14770">
    <property type="entry name" value="TMEM18"/>
    <property type="match status" value="1"/>
</dbReference>
<comment type="caution">
    <text evidence="2">The sequence shown here is derived from an EMBL/GenBank/DDBJ whole genome shotgun (WGS) entry which is preliminary data.</text>
</comment>
<feature type="transmembrane region" description="Helical" evidence="1">
    <location>
        <begin position="57"/>
        <end position="77"/>
    </location>
</feature>
<evidence type="ECO:0000313" key="2">
    <source>
        <dbReference type="EMBL" id="KAH0570267.1"/>
    </source>
</evidence>
<dbReference type="InterPro" id="IPR026721">
    <property type="entry name" value="TMEM18"/>
</dbReference>
<evidence type="ECO:0000256" key="1">
    <source>
        <dbReference type="SAM" id="Phobius"/>
    </source>
</evidence>
<dbReference type="GeneID" id="94302265"/>
<gene>
    <name evidence="2" type="ORF">SS50377_28242</name>
</gene>
<accession>A0A9P8LLT2</accession>
<evidence type="ECO:0000313" key="3">
    <source>
        <dbReference type="Proteomes" id="UP000018208"/>
    </source>
</evidence>
<keyword evidence="1" id="KW-1133">Transmembrane helix</keyword>
<keyword evidence="3" id="KW-1185">Reference proteome</keyword>
<sequence length="152" mass="17693">MESSMSKLQLVTQLMKQIPIYYESINLKDPLVAILFSVTGTIAVSLIAFRRKPLAQLFILLVNMIIIHNTRRIHIYLSDNQPQLLLNQMISQNYFEDEGKFVLFILTLPIFIVSMLSSINLIYLVIKETKNVHKEIELINQDRKKQNTEKTD</sequence>
<reference evidence="2 3" key="1">
    <citation type="journal article" date="2014" name="PLoS Genet.">
        <title>The Genome of Spironucleus salmonicida Highlights a Fish Pathogen Adapted to Fluctuating Environments.</title>
        <authorList>
            <person name="Xu F."/>
            <person name="Jerlstrom-Hultqvist J."/>
            <person name="Einarsson E."/>
            <person name="Astvaldsson A."/>
            <person name="Svard S.G."/>
            <person name="Andersson J.O."/>
        </authorList>
    </citation>
    <scope>NUCLEOTIDE SEQUENCE [LARGE SCALE GENOMIC DNA]</scope>
    <source>
        <strain evidence="2 3">ATCC 50377</strain>
    </source>
</reference>
<name>A0A9P8LLT2_9EUKA</name>
<feature type="transmembrane region" description="Helical" evidence="1">
    <location>
        <begin position="31"/>
        <end position="50"/>
    </location>
</feature>
<keyword evidence="1" id="KW-0472">Membrane</keyword>
<feature type="transmembrane region" description="Helical" evidence="1">
    <location>
        <begin position="101"/>
        <end position="126"/>
    </location>
</feature>
<organism evidence="2 3">
    <name type="scientific">Spironucleus salmonicida</name>
    <dbReference type="NCBI Taxonomy" id="348837"/>
    <lineage>
        <taxon>Eukaryota</taxon>
        <taxon>Metamonada</taxon>
        <taxon>Diplomonadida</taxon>
        <taxon>Hexamitidae</taxon>
        <taxon>Hexamitinae</taxon>
        <taxon>Spironucleus</taxon>
    </lineage>
</organism>
<proteinExistence type="predicted"/>
<dbReference type="KEGG" id="ssao:94302265"/>
<dbReference type="Proteomes" id="UP000018208">
    <property type="component" value="Unassembled WGS sequence"/>
</dbReference>
<dbReference type="EMBL" id="AUWU02000008">
    <property type="protein sequence ID" value="KAH0570267.1"/>
    <property type="molecule type" value="Genomic_DNA"/>
</dbReference>
<keyword evidence="1 2" id="KW-0812">Transmembrane</keyword>